<keyword evidence="8" id="KW-0812">Transmembrane</keyword>
<dbReference type="Pfam" id="PF26138">
    <property type="entry name" value="DUF8040"/>
    <property type="match status" value="1"/>
</dbReference>
<evidence type="ECO:0000256" key="5">
    <source>
        <dbReference type="ARBA" id="ARBA00022723"/>
    </source>
</evidence>
<evidence type="ECO:0000256" key="6">
    <source>
        <dbReference type="ARBA" id="ARBA00022801"/>
    </source>
</evidence>
<gene>
    <name evidence="11" type="ORF">DH2020_008348</name>
</gene>
<evidence type="ECO:0000313" key="12">
    <source>
        <dbReference type="Proteomes" id="UP001318860"/>
    </source>
</evidence>
<evidence type="ECO:0000256" key="7">
    <source>
        <dbReference type="ARBA" id="ARBA00023242"/>
    </source>
</evidence>
<keyword evidence="12" id="KW-1185">Reference proteome</keyword>
<dbReference type="PANTHER" id="PTHR22930:SF281">
    <property type="entry name" value="NUCLEASE"/>
    <property type="match status" value="1"/>
</dbReference>
<dbReference type="EMBL" id="JABTTQ020003506">
    <property type="protein sequence ID" value="KAK6116079.1"/>
    <property type="molecule type" value="Genomic_DNA"/>
</dbReference>
<keyword evidence="8" id="KW-0472">Membrane</keyword>
<keyword evidence="6" id="KW-0378">Hydrolase</keyword>
<evidence type="ECO:0000256" key="4">
    <source>
        <dbReference type="ARBA" id="ARBA00022722"/>
    </source>
</evidence>
<dbReference type="InterPro" id="IPR058353">
    <property type="entry name" value="DUF8040"/>
</dbReference>
<dbReference type="PANTHER" id="PTHR22930">
    <property type="match status" value="1"/>
</dbReference>
<evidence type="ECO:0000256" key="3">
    <source>
        <dbReference type="ARBA" id="ARBA00006958"/>
    </source>
</evidence>
<evidence type="ECO:0000259" key="10">
    <source>
        <dbReference type="Pfam" id="PF26138"/>
    </source>
</evidence>
<dbReference type="Proteomes" id="UP001318860">
    <property type="component" value="Unassembled WGS sequence"/>
</dbReference>
<evidence type="ECO:0000313" key="11">
    <source>
        <dbReference type="EMBL" id="KAK6116079.1"/>
    </source>
</evidence>
<accession>A0ABR0U0R8</accession>
<comment type="subcellular location">
    <subcellularLocation>
        <location evidence="2">Nucleus</location>
    </subcellularLocation>
</comment>
<feature type="domain" description="DUF8040" evidence="10">
    <location>
        <begin position="62"/>
        <end position="150"/>
    </location>
</feature>
<evidence type="ECO:0000256" key="1">
    <source>
        <dbReference type="ARBA" id="ARBA00001968"/>
    </source>
</evidence>
<evidence type="ECO:0000256" key="8">
    <source>
        <dbReference type="SAM" id="Phobius"/>
    </source>
</evidence>
<dbReference type="InterPro" id="IPR027806">
    <property type="entry name" value="HARBI1_dom"/>
</dbReference>
<feature type="transmembrane region" description="Helical" evidence="8">
    <location>
        <begin position="12"/>
        <end position="31"/>
    </location>
</feature>
<keyword evidence="7" id="KW-0539">Nucleus</keyword>
<keyword evidence="4" id="KW-0540">Nuclease</keyword>
<feature type="domain" description="DDE Tnp4" evidence="9">
    <location>
        <begin position="182"/>
        <end position="343"/>
    </location>
</feature>
<reference evidence="11 12" key="1">
    <citation type="journal article" date="2021" name="Comput. Struct. Biotechnol. J.">
        <title>De novo genome assembly of the potent medicinal plant Rehmannia glutinosa using nanopore technology.</title>
        <authorList>
            <person name="Ma L."/>
            <person name="Dong C."/>
            <person name="Song C."/>
            <person name="Wang X."/>
            <person name="Zheng X."/>
            <person name="Niu Y."/>
            <person name="Chen S."/>
            <person name="Feng W."/>
        </authorList>
    </citation>
    <scope>NUCLEOTIDE SEQUENCE [LARGE SCALE GENOMIC DNA]</scope>
    <source>
        <strain evidence="11">DH-2019</strain>
    </source>
</reference>
<dbReference type="InterPro" id="IPR045249">
    <property type="entry name" value="HARBI1-like"/>
</dbReference>
<keyword evidence="5" id="KW-0479">Metal-binding</keyword>
<comment type="similarity">
    <text evidence="3">Belongs to the HARBI1 family.</text>
</comment>
<comment type="cofactor">
    <cofactor evidence="1">
        <name>a divalent metal cation</name>
        <dbReference type="ChEBI" id="CHEBI:60240"/>
    </cofactor>
</comment>
<protein>
    <recommendedName>
        <fullName evidence="13">DDE Tnp4 domain-containing protein</fullName>
    </recommendedName>
</protein>
<evidence type="ECO:0000256" key="2">
    <source>
        <dbReference type="ARBA" id="ARBA00004123"/>
    </source>
</evidence>
<proteinExistence type="inferred from homology"/>
<evidence type="ECO:0000259" key="9">
    <source>
        <dbReference type="Pfam" id="PF13359"/>
    </source>
</evidence>
<comment type="caution">
    <text evidence="11">The sequence shown here is derived from an EMBL/GenBank/DDBJ whole genome shotgun (WGS) entry which is preliminary data.</text>
</comment>
<evidence type="ECO:0008006" key="13">
    <source>
        <dbReference type="Google" id="ProtNLM"/>
    </source>
</evidence>
<dbReference type="Pfam" id="PF13359">
    <property type="entry name" value="DDE_Tnp_4"/>
    <property type="match status" value="1"/>
</dbReference>
<sequence length="403" mass="46758">MDQVTNQQHIVVVIEDIITIIKFFLLFVHAYKSLQSHGQRRRNVRGRAARYRVTDKIPKQIEHLHDLINISDQTCINNLRMDRNAFSRLCFLLENVGGLVRTRNVQFTEQVAIFLTVLAHHEKHRVVQFHFKRSGYTISKHFNVVLEALLRLHSVLLINPEPIQDGSTNERWKWFKDCLGALDGTYIDVRVPVGDKGRYRNRKGKIAVNVLGVCDPSMKFVYLLSGWEGSAADSRILRDAVTRPNGFKVPIGNYYLCDCGYTNGAGFLAPYRGSRYHLDEWGVGSSAPQNYRELFNLRHAKARNVIERTFGLLKFRWGILRSTSYYPIKTQNRIIMACCLIHNFIRTVMSVDPLEHLFPADVINHYGVEGLDEYIDVVETNQEWSDWRDHIAMSMYNDWTARR</sequence>
<name>A0ABR0U0R8_REHGL</name>
<keyword evidence="8" id="KW-1133">Transmembrane helix</keyword>
<organism evidence="11 12">
    <name type="scientific">Rehmannia glutinosa</name>
    <name type="common">Chinese foxglove</name>
    <dbReference type="NCBI Taxonomy" id="99300"/>
    <lineage>
        <taxon>Eukaryota</taxon>
        <taxon>Viridiplantae</taxon>
        <taxon>Streptophyta</taxon>
        <taxon>Embryophyta</taxon>
        <taxon>Tracheophyta</taxon>
        <taxon>Spermatophyta</taxon>
        <taxon>Magnoliopsida</taxon>
        <taxon>eudicotyledons</taxon>
        <taxon>Gunneridae</taxon>
        <taxon>Pentapetalae</taxon>
        <taxon>asterids</taxon>
        <taxon>lamiids</taxon>
        <taxon>Lamiales</taxon>
        <taxon>Orobanchaceae</taxon>
        <taxon>Rehmannieae</taxon>
        <taxon>Rehmannia</taxon>
    </lineage>
</organism>